<dbReference type="InterPro" id="IPR020846">
    <property type="entry name" value="MFS_dom"/>
</dbReference>
<keyword evidence="3 7" id="KW-0812">Transmembrane</keyword>
<feature type="transmembrane region" description="Helical" evidence="7">
    <location>
        <begin position="370"/>
        <end position="395"/>
    </location>
</feature>
<proteinExistence type="predicted"/>
<protein>
    <submittedName>
        <fullName evidence="9">MFS transporter</fullName>
    </submittedName>
</protein>
<evidence type="ECO:0000256" key="1">
    <source>
        <dbReference type="ARBA" id="ARBA00004651"/>
    </source>
</evidence>
<feature type="transmembrane region" description="Helical" evidence="7">
    <location>
        <begin position="190"/>
        <end position="211"/>
    </location>
</feature>
<feature type="transmembrane region" description="Helical" evidence="7">
    <location>
        <begin position="345"/>
        <end position="364"/>
    </location>
</feature>
<dbReference type="Proteomes" id="UP001284901">
    <property type="component" value="Unassembled WGS sequence"/>
</dbReference>
<feature type="transmembrane region" description="Helical" evidence="7">
    <location>
        <begin position="283"/>
        <end position="306"/>
    </location>
</feature>
<feature type="transmembrane region" description="Helical" evidence="7">
    <location>
        <begin position="407"/>
        <end position="428"/>
    </location>
</feature>
<feature type="region of interest" description="Disordered" evidence="6">
    <location>
        <begin position="218"/>
        <end position="260"/>
    </location>
</feature>
<evidence type="ECO:0000256" key="5">
    <source>
        <dbReference type="ARBA" id="ARBA00023136"/>
    </source>
</evidence>
<dbReference type="Gene3D" id="1.20.1250.20">
    <property type="entry name" value="MFS general substrate transporter like domains"/>
    <property type="match status" value="1"/>
</dbReference>
<feature type="domain" description="Major facilitator superfamily (MFS) profile" evidence="8">
    <location>
        <begin position="280"/>
        <end position="479"/>
    </location>
</feature>
<sequence length="479" mass="49202">MSSTADAPVTVTDQVTAENQVAGSEREPATIWASREYRAWFAGDLLQDLGAGIAMFAFPLVCLAVTGSPVHAGTVGFFQGAGTLLGILPGGVLADRHNRRALRLVSSGLGVLAQVALVVLLLTGTANVANLAALAFLDRLRNSLLSPASNSMLKQVVPGRLLPNAVAANQGRDAAITLATGPAGGALLAIHLYVPALAQIIGQLASMVATLRMRGDYRPGRREGSESATQSGGAERSCDSKRAKSAARSGDSPKSKRSGRLSPALAEFNESLRWMWNRTVVRVLLICACLLNLGWAGMMMSVTLGLASRGVAPALIGLLATALGCGALAGAVVAAKVVARVPSGVLIVAGFLLCAGVVALVPFLPGLGWIGAMYALMGLIIPAVNAAVLGLVTLMTPNELMGRVGSVSQFFSSGAAAFAPALAGWGIGTLGWELTQSAFALPTALAAFAMLASAQVRRIPASPQWETYLEETGALSARD</sequence>
<keyword evidence="10" id="KW-1185">Reference proteome</keyword>
<evidence type="ECO:0000256" key="7">
    <source>
        <dbReference type="SAM" id="Phobius"/>
    </source>
</evidence>
<keyword evidence="5 7" id="KW-0472">Membrane</keyword>
<keyword evidence="4 7" id="KW-1133">Transmembrane helix</keyword>
<comment type="subcellular location">
    <subcellularLocation>
        <location evidence="1">Cell membrane</location>
        <topology evidence="1">Multi-pass membrane protein</topology>
    </subcellularLocation>
</comment>
<dbReference type="CDD" id="cd06173">
    <property type="entry name" value="MFS_MefA_like"/>
    <property type="match status" value="1"/>
</dbReference>
<dbReference type="Pfam" id="PF07690">
    <property type="entry name" value="MFS_1"/>
    <property type="match status" value="1"/>
</dbReference>
<evidence type="ECO:0000256" key="3">
    <source>
        <dbReference type="ARBA" id="ARBA00022692"/>
    </source>
</evidence>
<feature type="transmembrane region" description="Helical" evidence="7">
    <location>
        <begin position="45"/>
        <end position="66"/>
    </location>
</feature>
<dbReference type="PANTHER" id="PTHR23513:SF6">
    <property type="entry name" value="MAJOR FACILITATOR SUPERFAMILY ASSOCIATED DOMAIN-CONTAINING PROTEIN"/>
    <property type="match status" value="1"/>
</dbReference>
<evidence type="ECO:0000256" key="2">
    <source>
        <dbReference type="ARBA" id="ARBA00022475"/>
    </source>
</evidence>
<dbReference type="GeneID" id="92813018"/>
<dbReference type="EMBL" id="JAWNFY010000007">
    <property type="protein sequence ID" value="MDY5146039.1"/>
    <property type="molecule type" value="Genomic_DNA"/>
</dbReference>
<accession>A0ABU5GB51</accession>
<organism evidence="9 10">
    <name type="scientific">Actinotignum timonense</name>
    <dbReference type="NCBI Taxonomy" id="1870995"/>
    <lineage>
        <taxon>Bacteria</taxon>
        <taxon>Bacillati</taxon>
        <taxon>Actinomycetota</taxon>
        <taxon>Actinomycetes</taxon>
        <taxon>Actinomycetales</taxon>
        <taxon>Actinomycetaceae</taxon>
        <taxon>Actinotignum</taxon>
    </lineage>
</organism>
<gene>
    <name evidence="9" type="ORF">R6P33_03225</name>
</gene>
<evidence type="ECO:0000313" key="9">
    <source>
        <dbReference type="EMBL" id="MDY5146039.1"/>
    </source>
</evidence>
<keyword evidence="2" id="KW-1003">Cell membrane</keyword>
<feature type="transmembrane region" description="Helical" evidence="7">
    <location>
        <begin position="72"/>
        <end position="94"/>
    </location>
</feature>
<comment type="caution">
    <text evidence="9">The sequence shown here is derived from an EMBL/GenBank/DDBJ whole genome shotgun (WGS) entry which is preliminary data.</text>
</comment>
<dbReference type="PANTHER" id="PTHR23513">
    <property type="entry name" value="INTEGRAL MEMBRANE EFFLUX PROTEIN-RELATED"/>
    <property type="match status" value="1"/>
</dbReference>
<evidence type="ECO:0000313" key="10">
    <source>
        <dbReference type="Proteomes" id="UP001284901"/>
    </source>
</evidence>
<dbReference type="SUPFAM" id="SSF103473">
    <property type="entry name" value="MFS general substrate transporter"/>
    <property type="match status" value="1"/>
</dbReference>
<evidence type="ECO:0000256" key="4">
    <source>
        <dbReference type="ARBA" id="ARBA00022989"/>
    </source>
</evidence>
<dbReference type="PROSITE" id="PS50850">
    <property type="entry name" value="MFS"/>
    <property type="match status" value="1"/>
</dbReference>
<dbReference type="InterPro" id="IPR011701">
    <property type="entry name" value="MFS"/>
</dbReference>
<reference evidence="9 10" key="1">
    <citation type="submission" date="2023-10" db="EMBL/GenBank/DDBJ databases">
        <title>Whole Genome based description of the genera Actinobaculum and Actinotignum reveals a complex phylogenetic relationship within the species included in the genus Actinotignum.</title>
        <authorList>
            <person name="Jensen C.S."/>
            <person name="Dargis R."/>
            <person name="Kemp M."/>
            <person name="Christensen J.J."/>
        </authorList>
    </citation>
    <scope>NUCLEOTIDE SEQUENCE [LARGE SCALE GENOMIC DNA]</scope>
    <source>
        <strain evidence="9 10">SLA_B089</strain>
    </source>
</reference>
<name>A0ABU5GB51_9ACTO</name>
<dbReference type="InterPro" id="IPR036259">
    <property type="entry name" value="MFS_trans_sf"/>
</dbReference>
<evidence type="ECO:0000259" key="8">
    <source>
        <dbReference type="PROSITE" id="PS50850"/>
    </source>
</evidence>
<feature type="transmembrane region" description="Helical" evidence="7">
    <location>
        <begin position="115"/>
        <end position="137"/>
    </location>
</feature>
<evidence type="ECO:0000256" key="6">
    <source>
        <dbReference type="SAM" id="MobiDB-lite"/>
    </source>
</evidence>
<feature type="transmembrane region" description="Helical" evidence="7">
    <location>
        <begin position="312"/>
        <end position="333"/>
    </location>
</feature>
<dbReference type="RefSeq" id="WP_159454955.1">
    <property type="nucleotide sequence ID" value="NZ_CAUPFC010000021.1"/>
</dbReference>